<gene>
    <name evidence="12" type="ORF">MA16_Dca026037</name>
</gene>
<accession>A0A2I0WA91</accession>
<dbReference type="GO" id="GO:0048608">
    <property type="term" value="P:reproductive structure development"/>
    <property type="evidence" value="ECO:0007669"/>
    <property type="project" value="UniProtKB-ARBA"/>
</dbReference>
<dbReference type="GO" id="GO:0006428">
    <property type="term" value="P:isoleucyl-tRNA aminoacylation"/>
    <property type="evidence" value="ECO:0007669"/>
    <property type="project" value="InterPro"/>
</dbReference>
<dbReference type="GO" id="GO:0005524">
    <property type="term" value="F:ATP binding"/>
    <property type="evidence" value="ECO:0007669"/>
    <property type="project" value="UniProtKB-KW"/>
</dbReference>
<evidence type="ECO:0000256" key="8">
    <source>
        <dbReference type="ARBA" id="ARBA00023146"/>
    </source>
</evidence>
<keyword evidence="7 10" id="KW-0648">Protein biosynthesis</keyword>
<dbReference type="Pfam" id="PF00133">
    <property type="entry name" value="tRNA-synt_1"/>
    <property type="match status" value="1"/>
</dbReference>
<dbReference type="SUPFAM" id="SSF50677">
    <property type="entry name" value="ValRS/IleRS/LeuRS editing domain"/>
    <property type="match status" value="1"/>
</dbReference>
<evidence type="ECO:0000256" key="3">
    <source>
        <dbReference type="ARBA" id="ARBA00022723"/>
    </source>
</evidence>
<evidence type="ECO:0000256" key="6">
    <source>
        <dbReference type="ARBA" id="ARBA00022840"/>
    </source>
</evidence>
<dbReference type="InterPro" id="IPR002301">
    <property type="entry name" value="Ile-tRNA-ligase"/>
</dbReference>
<reference evidence="12 13" key="1">
    <citation type="journal article" date="2016" name="Sci. Rep.">
        <title>The Dendrobium catenatum Lindl. genome sequence provides insights into polysaccharide synthase, floral development and adaptive evolution.</title>
        <authorList>
            <person name="Zhang G.Q."/>
            <person name="Xu Q."/>
            <person name="Bian C."/>
            <person name="Tsai W.C."/>
            <person name="Yeh C.M."/>
            <person name="Liu K.W."/>
            <person name="Yoshida K."/>
            <person name="Zhang L.S."/>
            <person name="Chang S.B."/>
            <person name="Chen F."/>
            <person name="Shi Y."/>
            <person name="Su Y.Y."/>
            <person name="Zhang Y.Q."/>
            <person name="Chen L.J."/>
            <person name="Yin Y."/>
            <person name="Lin M."/>
            <person name="Huang H."/>
            <person name="Deng H."/>
            <person name="Wang Z.W."/>
            <person name="Zhu S.L."/>
            <person name="Zhao X."/>
            <person name="Deng C."/>
            <person name="Niu S.C."/>
            <person name="Huang J."/>
            <person name="Wang M."/>
            <person name="Liu G.H."/>
            <person name="Yang H.J."/>
            <person name="Xiao X.J."/>
            <person name="Hsiao Y.Y."/>
            <person name="Wu W.L."/>
            <person name="Chen Y.Y."/>
            <person name="Mitsuda N."/>
            <person name="Ohme-Takagi M."/>
            <person name="Luo Y.B."/>
            <person name="Van de Peer Y."/>
            <person name="Liu Z.J."/>
        </authorList>
    </citation>
    <scope>NUCLEOTIDE SEQUENCE [LARGE SCALE GENOMIC DNA]</scope>
    <source>
        <tissue evidence="12">The whole plant</tissue>
    </source>
</reference>
<keyword evidence="2 10" id="KW-0436">Ligase</keyword>
<dbReference type="GO" id="GO:0009791">
    <property type="term" value="P:post-embryonic development"/>
    <property type="evidence" value="ECO:0007669"/>
    <property type="project" value="UniProtKB-ARBA"/>
</dbReference>
<dbReference type="InterPro" id="IPR001412">
    <property type="entry name" value="aa-tRNA-synth_I_CS"/>
</dbReference>
<evidence type="ECO:0000256" key="9">
    <source>
        <dbReference type="ARBA" id="ARBA00032665"/>
    </source>
</evidence>
<keyword evidence="4 10" id="KW-0547">Nucleotide-binding</keyword>
<dbReference type="InterPro" id="IPR009008">
    <property type="entry name" value="Val/Leu/Ile-tRNA-synth_edit"/>
</dbReference>
<dbReference type="GO" id="GO:0032543">
    <property type="term" value="P:mitochondrial translation"/>
    <property type="evidence" value="ECO:0007669"/>
    <property type="project" value="TreeGrafter"/>
</dbReference>
<keyword evidence="6 10" id="KW-0067">ATP-binding</keyword>
<dbReference type="InterPro" id="IPR050081">
    <property type="entry name" value="Ile-tRNA_ligase"/>
</dbReference>
<dbReference type="FunFam" id="3.90.740.10:FF:000013">
    <property type="entry name" value="Isoleucine--tRNA ligase, chloroplastic/mitochondrial"/>
    <property type="match status" value="1"/>
</dbReference>
<evidence type="ECO:0000313" key="12">
    <source>
        <dbReference type="EMBL" id="PKU72578.1"/>
    </source>
</evidence>
<protein>
    <recommendedName>
        <fullName evidence="1">isoleucine--tRNA ligase</fullName>
        <ecNumber evidence="1">6.1.1.5</ecNumber>
    </recommendedName>
    <alternativeName>
        <fullName evidence="9">Isoleucyl-tRNA synthetase</fullName>
    </alternativeName>
</protein>
<evidence type="ECO:0000256" key="2">
    <source>
        <dbReference type="ARBA" id="ARBA00022598"/>
    </source>
</evidence>
<dbReference type="Proteomes" id="UP000233837">
    <property type="component" value="Unassembled WGS sequence"/>
</dbReference>
<dbReference type="GO" id="GO:0005739">
    <property type="term" value="C:mitochondrion"/>
    <property type="evidence" value="ECO:0007669"/>
    <property type="project" value="TreeGrafter"/>
</dbReference>
<dbReference type="PRINTS" id="PR00984">
    <property type="entry name" value="TRNASYNTHILE"/>
</dbReference>
<dbReference type="PANTHER" id="PTHR42765">
    <property type="entry name" value="SOLEUCYL-TRNA SYNTHETASE"/>
    <property type="match status" value="1"/>
</dbReference>
<dbReference type="SUPFAM" id="SSF52374">
    <property type="entry name" value="Nucleotidylyl transferase"/>
    <property type="match status" value="1"/>
</dbReference>
<dbReference type="PROSITE" id="PS00178">
    <property type="entry name" value="AA_TRNA_LIGASE_I"/>
    <property type="match status" value="1"/>
</dbReference>
<evidence type="ECO:0000256" key="1">
    <source>
        <dbReference type="ARBA" id="ARBA00013165"/>
    </source>
</evidence>
<keyword evidence="13" id="KW-1185">Reference proteome</keyword>
<evidence type="ECO:0000256" key="10">
    <source>
        <dbReference type="RuleBase" id="RU363035"/>
    </source>
</evidence>
<evidence type="ECO:0000256" key="7">
    <source>
        <dbReference type="ARBA" id="ARBA00022917"/>
    </source>
</evidence>
<dbReference type="PANTHER" id="PTHR42765:SF1">
    <property type="entry name" value="ISOLEUCINE--TRNA LIGASE, MITOCHONDRIAL"/>
    <property type="match status" value="1"/>
</dbReference>
<evidence type="ECO:0000259" key="11">
    <source>
        <dbReference type="Pfam" id="PF00133"/>
    </source>
</evidence>
<feature type="domain" description="Aminoacyl-tRNA synthetase class Ia" evidence="11">
    <location>
        <begin position="41"/>
        <end position="494"/>
    </location>
</feature>
<keyword evidence="8 10" id="KW-0030">Aminoacyl-tRNA synthetase</keyword>
<dbReference type="GO" id="GO:0046872">
    <property type="term" value="F:metal ion binding"/>
    <property type="evidence" value="ECO:0007669"/>
    <property type="project" value="UniProtKB-KW"/>
</dbReference>
<dbReference type="InterPro" id="IPR002300">
    <property type="entry name" value="aa-tRNA-synth_Ia"/>
</dbReference>
<organism evidence="12 13">
    <name type="scientific">Dendrobium catenatum</name>
    <dbReference type="NCBI Taxonomy" id="906689"/>
    <lineage>
        <taxon>Eukaryota</taxon>
        <taxon>Viridiplantae</taxon>
        <taxon>Streptophyta</taxon>
        <taxon>Embryophyta</taxon>
        <taxon>Tracheophyta</taxon>
        <taxon>Spermatophyta</taxon>
        <taxon>Magnoliopsida</taxon>
        <taxon>Liliopsida</taxon>
        <taxon>Asparagales</taxon>
        <taxon>Orchidaceae</taxon>
        <taxon>Epidendroideae</taxon>
        <taxon>Malaxideae</taxon>
        <taxon>Dendrobiinae</taxon>
        <taxon>Dendrobium</taxon>
    </lineage>
</organism>
<dbReference type="STRING" id="906689.A0A2I0WA91"/>
<dbReference type="Gene3D" id="3.40.50.620">
    <property type="entry name" value="HUPs"/>
    <property type="match status" value="1"/>
</dbReference>
<dbReference type="InterPro" id="IPR014729">
    <property type="entry name" value="Rossmann-like_a/b/a_fold"/>
</dbReference>
<reference evidence="12 13" key="2">
    <citation type="journal article" date="2017" name="Nature">
        <title>The Apostasia genome and the evolution of orchids.</title>
        <authorList>
            <person name="Zhang G.Q."/>
            <person name="Liu K.W."/>
            <person name="Li Z."/>
            <person name="Lohaus R."/>
            <person name="Hsiao Y.Y."/>
            <person name="Niu S.C."/>
            <person name="Wang J.Y."/>
            <person name="Lin Y.C."/>
            <person name="Xu Q."/>
            <person name="Chen L.J."/>
            <person name="Yoshida K."/>
            <person name="Fujiwara S."/>
            <person name="Wang Z.W."/>
            <person name="Zhang Y.Q."/>
            <person name="Mitsuda N."/>
            <person name="Wang M."/>
            <person name="Liu G.H."/>
            <person name="Pecoraro L."/>
            <person name="Huang H.X."/>
            <person name="Xiao X.J."/>
            <person name="Lin M."/>
            <person name="Wu X.Y."/>
            <person name="Wu W.L."/>
            <person name="Chen Y.Y."/>
            <person name="Chang S.B."/>
            <person name="Sakamoto S."/>
            <person name="Ohme-Takagi M."/>
            <person name="Yagi M."/>
            <person name="Zeng S.J."/>
            <person name="Shen C.Y."/>
            <person name="Yeh C.M."/>
            <person name="Luo Y.B."/>
            <person name="Tsai W.C."/>
            <person name="Van de Peer Y."/>
            <person name="Liu Z.J."/>
        </authorList>
    </citation>
    <scope>NUCLEOTIDE SEQUENCE [LARGE SCALE GENOMIC DNA]</scope>
    <source>
        <tissue evidence="12">The whole plant</tissue>
    </source>
</reference>
<name>A0A2I0WA91_9ASPA</name>
<keyword evidence="3" id="KW-0479">Metal-binding</keyword>
<dbReference type="GO" id="GO:0002161">
    <property type="term" value="F:aminoacyl-tRNA deacylase activity"/>
    <property type="evidence" value="ECO:0007669"/>
    <property type="project" value="InterPro"/>
</dbReference>
<evidence type="ECO:0000256" key="5">
    <source>
        <dbReference type="ARBA" id="ARBA00022833"/>
    </source>
</evidence>
<evidence type="ECO:0000256" key="4">
    <source>
        <dbReference type="ARBA" id="ARBA00022741"/>
    </source>
</evidence>
<dbReference type="Gene3D" id="3.90.740.10">
    <property type="entry name" value="Valyl/Leucyl/Isoleucyl-tRNA synthetase, editing domain"/>
    <property type="match status" value="1"/>
</dbReference>
<dbReference type="EMBL" id="KZ502817">
    <property type="protein sequence ID" value="PKU72578.1"/>
    <property type="molecule type" value="Genomic_DNA"/>
</dbReference>
<dbReference type="AlphaFoldDB" id="A0A2I0WA91"/>
<sequence length="631" mass="70079">MSAKKSSKGSTQVVETYKHTIDLPKTNFGLRANSIVREPEIQKIWEDNEVFKRVVDRNTGVTFILHDGPPYANGKLHMGHALNKILKDIINRYKVIFLSTPQFMTCCGGKMLRKLLFPTQNNIVGVLQSMDQAARKDLTPLKLRESAAKFAKETVDVQMKSFKRYGVWADWSNPYLTLSPEYEAAQIEVFGQMATKGYIYRGRKPVHWSPSSRTALAEAELEYPDVHVSKSIYAIFKMVSASPTSQVILEEFFPDLCLAIWTTTPWTIPANAAVAVNPSLIYGVAEVQSVLEEPSSSPGKQTGLGRILKNEEKKPFIIVASDLVPTLESKWGVKLVIKKTFLGAALENSRYLHPLDGKECPVVMGGDYINTESGTGLVHTAPGHGQEDYITGLKYGLPILSPVDDSGNFTEEAGKFIGFNVLGDGNAAVVEYLNDNMSLLLEEPYKHKYPYDWRTKKPTIFRATEQWFASVDGFRQAAMDAINMVNWIPPQNYGKHESLEATKVMVLILLNIRSSSILSEVHKPPPSSFQALISTAVRATPGPIQGLISLSRLIHSNACSLLLKQLATHAFAKPKSASSLISSARLQQQPRPSTGRSFLTRARRQSSHLHHSYSQIFACFFSTQLASSNLL</sequence>
<dbReference type="EC" id="6.1.1.5" evidence="1"/>
<evidence type="ECO:0000313" key="13">
    <source>
        <dbReference type="Proteomes" id="UP000233837"/>
    </source>
</evidence>
<dbReference type="GO" id="GO:0004822">
    <property type="term" value="F:isoleucine-tRNA ligase activity"/>
    <property type="evidence" value="ECO:0007669"/>
    <property type="project" value="UniProtKB-EC"/>
</dbReference>
<comment type="similarity">
    <text evidence="10">Belongs to the class-I aminoacyl-tRNA synthetase family.</text>
</comment>
<keyword evidence="5" id="KW-0862">Zinc</keyword>
<proteinExistence type="inferred from homology"/>